<dbReference type="EMBL" id="JACHGB010000002">
    <property type="protein sequence ID" value="MBB5271143.1"/>
    <property type="molecule type" value="Genomic_DNA"/>
</dbReference>
<feature type="compositionally biased region" description="Gly residues" evidence="6">
    <location>
        <begin position="17"/>
        <end position="45"/>
    </location>
</feature>
<feature type="transmembrane region" description="Helical" evidence="7">
    <location>
        <begin position="484"/>
        <end position="505"/>
    </location>
</feature>
<reference evidence="8 9" key="1">
    <citation type="submission" date="2020-08" db="EMBL/GenBank/DDBJ databases">
        <title>Genomic Encyclopedia of Type Strains, Phase IV (KMG-IV): sequencing the most valuable type-strain genomes for metagenomic binning, comparative biology and taxonomic classification.</title>
        <authorList>
            <person name="Goeker M."/>
        </authorList>
    </citation>
    <scope>NUCLEOTIDE SEQUENCE [LARGE SCALE GENOMIC DNA]</scope>
    <source>
        <strain evidence="8 9">DSM 29781</strain>
    </source>
</reference>
<dbReference type="NCBIfam" id="TIGR00785">
    <property type="entry name" value="dass"/>
    <property type="match status" value="1"/>
</dbReference>
<evidence type="ECO:0000256" key="4">
    <source>
        <dbReference type="ARBA" id="ARBA00022989"/>
    </source>
</evidence>
<evidence type="ECO:0000256" key="5">
    <source>
        <dbReference type="ARBA" id="ARBA00023136"/>
    </source>
</evidence>
<protein>
    <submittedName>
        <fullName evidence="8">Sodium-dependent dicarboxylate transporter 2/3/5</fullName>
    </submittedName>
</protein>
<feature type="transmembrane region" description="Helical" evidence="7">
    <location>
        <begin position="320"/>
        <end position="339"/>
    </location>
</feature>
<comment type="subcellular location">
    <subcellularLocation>
        <location evidence="1">Membrane</location>
        <topology evidence="1">Multi-pass membrane protein</topology>
    </subcellularLocation>
</comment>
<keyword evidence="4 7" id="KW-1133">Transmembrane helix</keyword>
<feature type="transmembrane region" description="Helical" evidence="7">
    <location>
        <begin position="351"/>
        <end position="369"/>
    </location>
</feature>
<gene>
    <name evidence="8" type="ORF">HNQ70_001147</name>
</gene>
<evidence type="ECO:0000256" key="6">
    <source>
        <dbReference type="SAM" id="MobiDB-lite"/>
    </source>
</evidence>
<dbReference type="InterPro" id="IPR031312">
    <property type="entry name" value="Na/sul_symport_CS"/>
</dbReference>
<dbReference type="Proteomes" id="UP000532440">
    <property type="component" value="Unassembled WGS sequence"/>
</dbReference>
<feature type="transmembrane region" description="Helical" evidence="7">
    <location>
        <begin position="390"/>
        <end position="408"/>
    </location>
</feature>
<accession>A0A7W8HFU7</accession>
<dbReference type="GO" id="GO:0015141">
    <property type="term" value="F:succinate transmembrane transporter activity"/>
    <property type="evidence" value="ECO:0007669"/>
    <property type="project" value="UniProtKB-ARBA"/>
</dbReference>
<feature type="transmembrane region" description="Helical" evidence="7">
    <location>
        <begin position="87"/>
        <end position="103"/>
    </location>
</feature>
<feature type="transmembrane region" description="Helical" evidence="7">
    <location>
        <begin position="512"/>
        <end position="534"/>
    </location>
</feature>
<evidence type="ECO:0000256" key="7">
    <source>
        <dbReference type="SAM" id="Phobius"/>
    </source>
</evidence>
<sequence>MAEPGDRQPAGAPGPRGSTGGTTGGAPGGTPGGTTGGTTGGIPGQAPGGGWRLAALVAAPLLALATALALPASFVGPDGTVEALSPAARATVGMLVWMAVWWVTEAVPIEATSLLPVAAFPLLGVAPLGDALGPYASDVIFLFLGGFMLAAAMTRWGLDRRIAFATIGLAGTSPDRVIAGVMVATAFVSMWVSNSATAAMMVPIALSLIRLAGESAQARRFAVAMLLGVAWSASIGGLGSLIGSPPNGIVVRYVEQTWAREISFAHWVGIGLPLVLVLLPLAWLLLTRVLFRHGLIELGGGRSLVQAARRELGPMSRGELATLVAFGLAAVAWMLRPLLAGIEVAGLRPLAGLSDAGIAICAALALFAWPVDARRRVFALDWQSAVRLPWGVLLLFGGGLSLAAAFEANGVTRMLAAAARSVGEIPDLAAFAGIVGASVFLSEMTSNTAQVAATTPVLAAIAPALGVEPIHLVIASALGASCAFMMPVGTPPNAIVFGTGHLTIWQMCRAGFWLNLIAIVVIVAHATVWLPWVLG</sequence>
<keyword evidence="5 7" id="KW-0472">Membrane</keyword>
<feature type="transmembrane region" description="Helical" evidence="7">
    <location>
        <begin position="221"/>
        <end position="244"/>
    </location>
</feature>
<dbReference type="PROSITE" id="PS01271">
    <property type="entry name" value="NA_SULFATE"/>
    <property type="match status" value="1"/>
</dbReference>
<comment type="caution">
    <text evidence="8">The sequence shown here is derived from an EMBL/GenBank/DDBJ whole genome shotgun (WGS) entry which is preliminary data.</text>
</comment>
<dbReference type="AlphaFoldDB" id="A0A7W8HFU7"/>
<evidence type="ECO:0000313" key="8">
    <source>
        <dbReference type="EMBL" id="MBB5271143.1"/>
    </source>
</evidence>
<proteinExistence type="predicted"/>
<feature type="transmembrane region" description="Helical" evidence="7">
    <location>
        <begin position="140"/>
        <end position="158"/>
    </location>
</feature>
<feature type="transmembrane region" description="Helical" evidence="7">
    <location>
        <begin position="264"/>
        <end position="286"/>
    </location>
</feature>
<dbReference type="PANTHER" id="PTHR10283:SF82">
    <property type="entry name" value="SOLUTE CARRIER FAMILY 13 MEMBER 2"/>
    <property type="match status" value="1"/>
</dbReference>
<keyword evidence="9" id="KW-1185">Reference proteome</keyword>
<keyword evidence="2" id="KW-0813">Transport</keyword>
<feature type="transmembrane region" description="Helical" evidence="7">
    <location>
        <begin position="178"/>
        <end position="209"/>
    </location>
</feature>
<evidence type="ECO:0000313" key="9">
    <source>
        <dbReference type="Proteomes" id="UP000532440"/>
    </source>
</evidence>
<evidence type="ECO:0000256" key="2">
    <source>
        <dbReference type="ARBA" id="ARBA00022448"/>
    </source>
</evidence>
<dbReference type="RefSeq" id="WP_183965147.1">
    <property type="nucleotide sequence ID" value="NZ_BAABEW010000017.1"/>
</dbReference>
<evidence type="ECO:0000256" key="1">
    <source>
        <dbReference type="ARBA" id="ARBA00004141"/>
    </source>
</evidence>
<keyword evidence="3 7" id="KW-0812">Transmembrane</keyword>
<feature type="transmembrane region" description="Helical" evidence="7">
    <location>
        <begin position="53"/>
        <end position="75"/>
    </location>
</feature>
<dbReference type="InterPro" id="IPR001898">
    <property type="entry name" value="SLC13A/DASS"/>
</dbReference>
<evidence type="ECO:0000256" key="3">
    <source>
        <dbReference type="ARBA" id="ARBA00022692"/>
    </source>
</evidence>
<dbReference type="Pfam" id="PF00939">
    <property type="entry name" value="Na_sulph_symp"/>
    <property type="match status" value="1"/>
</dbReference>
<dbReference type="PANTHER" id="PTHR10283">
    <property type="entry name" value="SOLUTE CARRIER FAMILY 13 MEMBER"/>
    <property type="match status" value="1"/>
</dbReference>
<feature type="transmembrane region" description="Helical" evidence="7">
    <location>
        <begin position="457"/>
        <end position="478"/>
    </location>
</feature>
<name>A0A7W8HFU7_9BURK</name>
<organism evidence="8 9">
    <name type="scientific">Quisquiliibacterium transsilvanicum</name>
    <dbReference type="NCBI Taxonomy" id="1549638"/>
    <lineage>
        <taxon>Bacteria</taxon>
        <taxon>Pseudomonadati</taxon>
        <taxon>Pseudomonadota</taxon>
        <taxon>Betaproteobacteria</taxon>
        <taxon>Burkholderiales</taxon>
        <taxon>Burkholderiaceae</taxon>
        <taxon>Quisquiliibacterium</taxon>
    </lineage>
</organism>
<dbReference type="GO" id="GO:0005886">
    <property type="term" value="C:plasma membrane"/>
    <property type="evidence" value="ECO:0007669"/>
    <property type="project" value="TreeGrafter"/>
</dbReference>
<feature type="transmembrane region" description="Helical" evidence="7">
    <location>
        <begin position="109"/>
        <end position="128"/>
    </location>
</feature>
<feature type="region of interest" description="Disordered" evidence="6">
    <location>
        <begin position="1"/>
        <end position="45"/>
    </location>
</feature>